<dbReference type="Proteomes" id="UP000263881">
    <property type="component" value="Chromosome"/>
</dbReference>
<sequence length="65" mass="7268">MADIVDQANELSDLLTQSALSNRAKPMPVTGFCHNCEEPTPGLFCDSFCREDYEKRTTAMKRRGA</sequence>
<evidence type="ECO:0008006" key="3">
    <source>
        <dbReference type="Google" id="ProtNLM"/>
    </source>
</evidence>
<proteinExistence type="predicted"/>
<accession>A0AAD0SHI9</accession>
<evidence type="ECO:0000313" key="1">
    <source>
        <dbReference type="EMBL" id="AXW87778.1"/>
    </source>
</evidence>
<reference evidence="1 2" key="1">
    <citation type="submission" date="2017-08" db="EMBL/GenBank/DDBJ databases">
        <title>Comparative genomics of bacteria isolated from necrotic lesions of AOD affected trees.</title>
        <authorList>
            <person name="Doonan J."/>
            <person name="Denman S."/>
            <person name="McDonald J.E."/>
        </authorList>
    </citation>
    <scope>NUCLEOTIDE SEQUENCE [LARGE SCALE GENOMIC DNA]</scope>
    <source>
        <strain evidence="1 2">477</strain>
    </source>
</reference>
<gene>
    <name evidence="1" type="ORF">CKQ53_12905</name>
</gene>
<protein>
    <recommendedName>
        <fullName evidence="3">DUF2116 family Zn-ribbon domain-containing protein</fullName>
    </recommendedName>
</protein>
<organism evidence="1 2">
    <name type="scientific">Lonsdalea britannica</name>
    <dbReference type="NCBI Taxonomy" id="1082704"/>
    <lineage>
        <taxon>Bacteria</taxon>
        <taxon>Pseudomonadati</taxon>
        <taxon>Pseudomonadota</taxon>
        <taxon>Gammaproteobacteria</taxon>
        <taxon>Enterobacterales</taxon>
        <taxon>Pectobacteriaceae</taxon>
        <taxon>Lonsdalea</taxon>
    </lineage>
</organism>
<name>A0AAD0SHI9_9GAMM</name>
<dbReference type="EMBL" id="CP023009">
    <property type="protein sequence ID" value="AXW87778.1"/>
    <property type="molecule type" value="Genomic_DNA"/>
</dbReference>
<dbReference type="KEGG" id="lbq:CKQ53_12905"/>
<keyword evidence="2" id="KW-1185">Reference proteome</keyword>
<dbReference type="AlphaFoldDB" id="A0AAD0SHI9"/>
<evidence type="ECO:0000313" key="2">
    <source>
        <dbReference type="Proteomes" id="UP000263881"/>
    </source>
</evidence>